<protein>
    <submittedName>
        <fullName evidence="1">Uncharacterized protein</fullName>
    </submittedName>
</protein>
<evidence type="ECO:0000313" key="1">
    <source>
        <dbReference type="EMBL" id="OGZ56143.1"/>
    </source>
</evidence>
<gene>
    <name evidence="1" type="ORF">A3H64_03110</name>
</gene>
<evidence type="ECO:0000313" key="2">
    <source>
        <dbReference type="Proteomes" id="UP000178186"/>
    </source>
</evidence>
<name>A0A1G2H121_9BACT</name>
<reference evidence="1 2" key="1">
    <citation type="journal article" date="2016" name="Nat. Commun.">
        <title>Thousands of microbial genomes shed light on interconnected biogeochemical processes in an aquifer system.</title>
        <authorList>
            <person name="Anantharaman K."/>
            <person name="Brown C.T."/>
            <person name="Hug L.A."/>
            <person name="Sharon I."/>
            <person name="Castelle C.J."/>
            <person name="Probst A.J."/>
            <person name="Thomas B.C."/>
            <person name="Singh A."/>
            <person name="Wilkins M.J."/>
            <person name="Karaoz U."/>
            <person name="Brodie E.L."/>
            <person name="Williams K.H."/>
            <person name="Hubbard S.S."/>
            <person name="Banfield J.F."/>
        </authorList>
    </citation>
    <scope>NUCLEOTIDE SEQUENCE [LARGE SCALE GENOMIC DNA]</scope>
</reference>
<organism evidence="1 2">
    <name type="scientific">Candidatus Ryanbacteria bacterium RIFCSPLOWO2_02_FULL_45_11c</name>
    <dbReference type="NCBI Taxonomy" id="1802128"/>
    <lineage>
        <taxon>Bacteria</taxon>
        <taxon>Candidatus Ryaniibacteriota</taxon>
    </lineage>
</organism>
<dbReference type="Proteomes" id="UP000178186">
    <property type="component" value="Unassembled WGS sequence"/>
</dbReference>
<sequence length="259" mass="30418">MPNEKEISNLKIRKKKPSHILPEIKKLNLSEDIDEFYLVLAVIFNDLRGIIAFYRFVEQHRKPEVGEVSSHAGDYNALRVQLLKILISYFNEVTLFLRKNEDMLKHDKIMTHIRALNESDQYVLKKLYALAEIQSEVDLTEEGKKFVEFFLKVRNNAGYHYYQSGQNLTAGFRYHFFEIDNTTNLQNKFAYYSYRRSEFDAIRYYYADAAVDGYIAKCALEVGLGSIEKVIKLIFEYTVETSRVISRLLESYLDEKPNV</sequence>
<dbReference type="EMBL" id="MHNY01000021">
    <property type="protein sequence ID" value="OGZ56143.1"/>
    <property type="molecule type" value="Genomic_DNA"/>
</dbReference>
<proteinExistence type="predicted"/>
<dbReference type="AlphaFoldDB" id="A0A1G2H121"/>
<comment type="caution">
    <text evidence="1">The sequence shown here is derived from an EMBL/GenBank/DDBJ whole genome shotgun (WGS) entry which is preliminary data.</text>
</comment>
<accession>A0A1G2H121</accession>